<keyword evidence="3" id="KW-1185">Reference proteome</keyword>
<evidence type="ECO:0000256" key="1">
    <source>
        <dbReference type="SAM" id="MobiDB-lite"/>
    </source>
</evidence>
<gene>
    <name evidence="2" type="ORF">K457DRAFT_43052</name>
</gene>
<dbReference type="Proteomes" id="UP000078512">
    <property type="component" value="Unassembled WGS sequence"/>
</dbReference>
<organism evidence="2 3">
    <name type="scientific">Linnemannia elongata AG-77</name>
    <dbReference type="NCBI Taxonomy" id="1314771"/>
    <lineage>
        <taxon>Eukaryota</taxon>
        <taxon>Fungi</taxon>
        <taxon>Fungi incertae sedis</taxon>
        <taxon>Mucoromycota</taxon>
        <taxon>Mortierellomycotina</taxon>
        <taxon>Mortierellomycetes</taxon>
        <taxon>Mortierellales</taxon>
        <taxon>Mortierellaceae</taxon>
        <taxon>Linnemannia</taxon>
    </lineage>
</organism>
<dbReference type="OrthoDB" id="2424936at2759"/>
<feature type="non-terminal residue" evidence="2">
    <location>
        <position position="1"/>
    </location>
</feature>
<evidence type="ECO:0008006" key="4">
    <source>
        <dbReference type="Google" id="ProtNLM"/>
    </source>
</evidence>
<reference evidence="2 3" key="1">
    <citation type="submission" date="2016-05" db="EMBL/GenBank/DDBJ databases">
        <title>Genome sequencing reveals origins of a unique bacterial endosymbiosis in the earliest lineages of terrestrial Fungi.</title>
        <authorList>
            <consortium name="DOE Joint Genome Institute"/>
            <person name="Uehling J."/>
            <person name="Gryganskyi A."/>
            <person name="Hameed K."/>
            <person name="Tschaplinski T."/>
            <person name="Misztal P."/>
            <person name="Wu S."/>
            <person name="Desiro A."/>
            <person name="Vande Pol N."/>
            <person name="Du Z.-Y."/>
            <person name="Zienkiewicz A."/>
            <person name="Zienkiewicz K."/>
            <person name="Morin E."/>
            <person name="Tisserant E."/>
            <person name="Splivallo R."/>
            <person name="Hainaut M."/>
            <person name="Henrissat B."/>
            <person name="Ohm R."/>
            <person name="Kuo A."/>
            <person name="Yan J."/>
            <person name="Lipzen A."/>
            <person name="Nolan M."/>
            <person name="Labutti K."/>
            <person name="Barry K."/>
            <person name="Goldstein A."/>
            <person name="Labbe J."/>
            <person name="Schadt C."/>
            <person name="Tuskan G."/>
            <person name="Grigoriev I."/>
            <person name="Martin F."/>
            <person name="Vilgalys R."/>
            <person name="Bonito G."/>
        </authorList>
    </citation>
    <scope>NUCLEOTIDE SEQUENCE [LARGE SCALE GENOMIC DNA]</scope>
    <source>
        <strain evidence="2 3">AG-77</strain>
    </source>
</reference>
<protein>
    <recommendedName>
        <fullName evidence="4">Transposase</fullName>
    </recommendedName>
</protein>
<sequence length="121" mass="13214">GAAGTSVGSRIKGHTKRGGRKITNQHRQYCIVGHTNEHRTSRICSACYRPVSLMTAKRIKDGSIKNVRLHGAVQCRYKHCPRYKSGRQTQGRDANSAINIATAGASSLLSVNNTTLPPFRP</sequence>
<feature type="region of interest" description="Disordered" evidence="1">
    <location>
        <begin position="1"/>
        <end position="23"/>
    </location>
</feature>
<proteinExistence type="predicted"/>
<dbReference type="EMBL" id="KV442144">
    <property type="protein sequence ID" value="OAQ22758.1"/>
    <property type="molecule type" value="Genomic_DNA"/>
</dbReference>
<evidence type="ECO:0000313" key="2">
    <source>
        <dbReference type="EMBL" id="OAQ22758.1"/>
    </source>
</evidence>
<evidence type="ECO:0000313" key="3">
    <source>
        <dbReference type="Proteomes" id="UP000078512"/>
    </source>
</evidence>
<dbReference type="AlphaFoldDB" id="A0A197JCL1"/>
<feature type="compositionally biased region" description="Basic residues" evidence="1">
    <location>
        <begin position="11"/>
        <end position="23"/>
    </location>
</feature>
<accession>A0A197JCL1</accession>
<feature type="non-terminal residue" evidence="2">
    <location>
        <position position="121"/>
    </location>
</feature>
<name>A0A197JCL1_9FUNG</name>